<dbReference type="PROSITE" id="PS00107">
    <property type="entry name" value="PROTEIN_KINASE_ATP"/>
    <property type="match status" value="1"/>
</dbReference>
<evidence type="ECO:0000256" key="1">
    <source>
        <dbReference type="ARBA" id="ARBA00022679"/>
    </source>
</evidence>
<reference evidence="7 8" key="1">
    <citation type="journal article" date="2016" name="Biochim. Biophys. Acta">
        <title>Characterization of red-shifted phycobilisomes isolated from the chlorophyll f-containing cyanobacterium Halomicronema hongdechloris.</title>
        <authorList>
            <person name="Li Y."/>
            <person name="Lin Y."/>
            <person name="Garvey C.J."/>
            <person name="Birch D."/>
            <person name="Corkery R.W."/>
            <person name="Loughlin P.C."/>
            <person name="Scheer H."/>
            <person name="Willows R.D."/>
            <person name="Chen M."/>
        </authorList>
    </citation>
    <scope>NUCLEOTIDE SEQUENCE [LARGE SCALE GENOMIC DNA]</scope>
    <source>
        <strain evidence="7 8">C2206</strain>
    </source>
</reference>
<dbReference type="EMBL" id="CP021983">
    <property type="protein sequence ID" value="ASC74211.1"/>
    <property type="molecule type" value="Genomic_DNA"/>
</dbReference>
<dbReference type="InterPro" id="IPR011009">
    <property type="entry name" value="Kinase-like_dom_sf"/>
</dbReference>
<accession>A0A1Z3HV68</accession>
<dbReference type="PANTHER" id="PTHR43289:SF34">
    <property type="entry name" value="SERINE_THREONINE-PROTEIN KINASE YBDM-RELATED"/>
    <property type="match status" value="1"/>
</dbReference>
<dbReference type="PROSITE" id="PS00108">
    <property type="entry name" value="PROTEIN_KINASE_ST"/>
    <property type="match status" value="1"/>
</dbReference>
<dbReference type="SMART" id="SM00220">
    <property type="entry name" value="S_TKc"/>
    <property type="match status" value="1"/>
</dbReference>
<dbReference type="InterPro" id="IPR000719">
    <property type="entry name" value="Prot_kinase_dom"/>
</dbReference>
<dbReference type="OrthoDB" id="9788659at2"/>
<sequence>MAESTTDPNLGRKLANRYELVEPIGQGSMGKVYLADDTLLGNVKVAVKFLSQTLLNHKMQERFVQEAMTCAQLGLNSIHVVRVTDYGVSDDGIPFYVMEYLRGQSLSHLINLQPLPVPRFLGLTRQICLGLKTAHDGILLKGQQVPIPIIHRDIKPSNILITQDPTLGELAKVLDFGIAKLMQSDGDQTNCFMGTLAYASPEQMEGQELDRRSDIYSLGIMMFQMLTGKLPLRANSHTFGGWYKVHHSQTPQTLTQADPQLKVPKRLDTLIMTCLKKKPEQRPQTIMEILEALEPLEQRFGGGFRIGQRIGATLSRVPVTRQPEVSDSLPKAERICRLTSWPKTKPVAEIVFPHPLPTSSGSLATLWAMMPQREIERRLISTRYNTFICTLSPHPMALWLTALFSSQHGPRWLPCYLDLKASSGQEMAFLLGRSGEYKLLLFALEAPQRCAHVLNCHIEETQKKLLQEWVMAARVHPSVGSPSDSKDLLRTELNQRLKPKVERYLNSLYSEAGSEISE</sequence>
<dbReference type="PANTHER" id="PTHR43289">
    <property type="entry name" value="MITOGEN-ACTIVATED PROTEIN KINASE KINASE KINASE 20-RELATED"/>
    <property type="match status" value="1"/>
</dbReference>
<keyword evidence="1 7" id="KW-0808">Transferase</keyword>
<evidence type="ECO:0000313" key="8">
    <source>
        <dbReference type="Proteomes" id="UP000191901"/>
    </source>
</evidence>
<dbReference type="RefSeq" id="WP_080805263.1">
    <property type="nucleotide sequence ID" value="NZ_CP021983.2"/>
</dbReference>
<feature type="domain" description="Protein kinase" evidence="6">
    <location>
        <begin position="18"/>
        <end position="297"/>
    </location>
</feature>
<keyword evidence="2 5" id="KW-0547">Nucleotide-binding</keyword>
<evidence type="ECO:0000256" key="2">
    <source>
        <dbReference type="ARBA" id="ARBA00022741"/>
    </source>
</evidence>
<dbReference type="GO" id="GO:0004674">
    <property type="term" value="F:protein serine/threonine kinase activity"/>
    <property type="evidence" value="ECO:0007669"/>
    <property type="project" value="UniProtKB-EC"/>
</dbReference>
<dbReference type="InterPro" id="IPR017441">
    <property type="entry name" value="Protein_kinase_ATP_BS"/>
</dbReference>
<dbReference type="SUPFAM" id="SSF56112">
    <property type="entry name" value="Protein kinase-like (PK-like)"/>
    <property type="match status" value="1"/>
</dbReference>
<evidence type="ECO:0000259" key="6">
    <source>
        <dbReference type="PROSITE" id="PS50011"/>
    </source>
</evidence>
<dbReference type="GO" id="GO:0005524">
    <property type="term" value="F:ATP binding"/>
    <property type="evidence" value="ECO:0007669"/>
    <property type="project" value="UniProtKB-UniRule"/>
</dbReference>
<keyword evidence="8" id="KW-1185">Reference proteome</keyword>
<evidence type="ECO:0000256" key="5">
    <source>
        <dbReference type="PROSITE-ProRule" id="PRU10141"/>
    </source>
</evidence>
<name>A0A1Z3HV68_9CYAN</name>
<dbReference type="STRING" id="1641165.XM38_01380"/>
<evidence type="ECO:0000256" key="4">
    <source>
        <dbReference type="ARBA" id="ARBA00022840"/>
    </source>
</evidence>
<keyword evidence="3 7" id="KW-0418">Kinase</keyword>
<dbReference type="CDD" id="cd14014">
    <property type="entry name" value="STKc_PknB_like"/>
    <property type="match status" value="1"/>
</dbReference>
<protein>
    <submittedName>
        <fullName evidence="7">Serine/threonine-protein kinase A</fullName>
        <ecNumber evidence="7">2.7.11.1</ecNumber>
    </submittedName>
</protein>
<organism evidence="7 8">
    <name type="scientific">Halomicronema hongdechloris C2206</name>
    <dbReference type="NCBI Taxonomy" id="1641165"/>
    <lineage>
        <taxon>Bacteria</taxon>
        <taxon>Bacillati</taxon>
        <taxon>Cyanobacteriota</taxon>
        <taxon>Cyanophyceae</taxon>
        <taxon>Nodosilineales</taxon>
        <taxon>Nodosilineaceae</taxon>
        <taxon>Halomicronema</taxon>
    </lineage>
</organism>
<keyword evidence="4 5" id="KW-0067">ATP-binding</keyword>
<dbReference type="PROSITE" id="PS50011">
    <property type="entry name" value="PROTEIN_KINASE_DOM"/>
    <property type="match status" value="1"/>
</dbReference>
<dbReference type="InterPro" id="IPR008271">
    <property type="entry name" value="Ser/Thr_kinase_AS"/>
</dbReference>
<dbReference type="Proteomes" id="UP000191901">
    <property type="component" value="Chromosome"/>
</dbReference>
<proteinExistence type="predicted"/>
<dbReference type="AlphaFoldDB" id="A0A1Z3HV68"/>
<dbReference type="Gene3D" id="3.30.200.20">
    <property type="entry name" value="Phosphorylase Kinase, domain 1"/>
    <property type="match status" value="1"/>
</dbReference>
<dbReference type="Pfam" id="PF00069">
    <property type="entry name" value="Pkinase"/>
    <property type="match status" value="1"/>
</dbReference>
<evidence type="ECO:0000256" key="3">
    <source>
        <dbReference type="ARBA" id="ARBA00022777"/>
    </source>
</evidence>
<dbReference type="Gene3D" id="1.10.510.10">
    <property type="entry name" value="Transferase(Phosphotransferase) domain 1"/>
    <property type="match status" value="1"/>
</dbReference>
<evidence type="ECO:0000313" key="7">
    <source>
        <dbReference type="EMBL" id="ASC74211.1"/>
    </source>
</evidence>
<feature type="binding site" evidence="5">
    <location>
        <position position="48"/>
    </location>
    <ligand>
        <name>ATP</name>
        <dbReference type="ChEBI" id="CHEBI:30616"/>
    </ligand>
</feature>
<gene>
    <name evidence="7" type="primary">spkA</name>
    <name evidence="7" type="ORF">XM38_051860</name>
</gene>
<dbReference type="EC" id="2.7.11.1" evidence="7"/>
<dbReference type="KEGG" id="hhg:XM38_051860"/>